<evidence type="ECO:0000313" key="12">
    <source>
        <dbReference type="EMBL" id="AMK09233.1"/>
    </source>
</evidence>
<dbReference type="EMBL" id="KR822812">
    <property type="protein sequence ID" value="AMK09233.1"/>
    <property type="molecule type" value="Viral_cRNA"/>
</dbReference>
<comment type="subcellular location">
    <subcellularLocation>
        <location evidence="1">Virion membrane</location>
        <topology evidence="1">Single-pass type I membrane protein</topology>
    </subcellularLocation>
</comment>
<dbReference type="GeneID" id="37616325"/>
<dbReference type="Pfam" id="PF00974">
    <property type="entry name" value="Rhabdo_glycop_FD"/>
    <property type="match status" value="1"/>
</dbReference>
<keyword evidence="2 9" id="KW-0812">Transmembrane</keyword>
<keyword evidence="4" id="KW-0946">Virion</keyword>
<evidence type="ECO:0000256" key="1">
    <source>
        <dbReference type="ARBA" id="ARBA00004563"/>
    </source>
</evidence>
<dbReference type="KEGG" id="vg:37616325"/>
<dbReference type="InterPro" id="IPR055447">
    <property type="entry name" value="Rhabdo_glycop_CD"/>
</dbReference>
<evidence type="ECO:0000256" key="7">
    <source>
        <dbReference type="ARBA" id="ARBA00023136"/>
    </source>
</evidence>
<reference evidence="12 13" key="1">
    <citation type="journal article" date="2016" name="Virus Evol.">
        <title>The evolution, diversity and host associations of rhabdoviruses.</title>
        <authorList>
            <person name="Longdon B."/>
            <person name="Murray G.G.R."/>
            <person name="Palmer W.J."/>
            <person name="Day J.P."/>
            <person name="Parker D.J."/>
            <person name="Welch J.J."/>
            <person name="Obbard D.J."/>
            <person name="Jiggins F.M."/>
        </authorList>
    </citation>
    <scope>NUCLEOTIDE SEQUENCE [LARGE SCALE GENOMIC DNA]</scope>
    <source>
        <strain evidence="12">Kilifi Kenya</strain>
    </source>
</reference>
<evidence type="ECO:0000256" key="2">
    <source>
        <dbReference type="ARBA" id="ARBA00022692"/>
    </source>
</evidence>
<evidence type="ECO:0000256" key="3">
    <source>
        <dbReference type="ARBA" id="ARBA00022729"/>
    </source>
</evidence>
<evidence type="ECO:0000259" key="11">
    <source>
        <dbReference type="Pfam" id="PF24833"/>
    </source>
</evidence>
<keyword evidence="7 9" id="KW-0472">Membrane</keyword>
<protein>
    <submittedName>
        <fullName evidence="12">Glycoprotein</fullName>
    </submittedName>
</protein>
<evidence type="ECO:0000256" key="6">
    <source>
        <dbReference type="ARBA" id="ARBA00022989"/>
    </source>
</evidence>
<evidence type="ECO:0000256" key="8">
    <source>
        <dbReference type="ARBA" id="ARBA00023180"/>
    </source>
</evidence>
<evidence type="ECO:0000256" key="5">
    <source>
        <dbReference type="ARBA" id="ARBA00022879"/>
    </source>
</evidence>
<sequence>MEIVIPILNLTAWSIVDPFNLTCPQMLDYNHSPSDISVPITIKYPAHNEGKRKVPGFLCSCFSLTTRCTEAWTWSTEVSYHSSTIECDLMSCKAEIEKFKAGKLDVKMYPREDCVYARTNEVEAKYIQITPHSSFMDPYNGYICDEIFLTGRTPGNKSETIYSGTLWVLDDGWAKESLCEDWTEISGKLILPNETVEQDLLHSKGTVWAHEMPIHKLSEACSIKYCGTVGLVFPDGMWMNIEMQRDIDSRLRMFLYGGKTCEKDQMIKLPTSNHDLVYTEMNTLNAMYLMKCHECISKIRMGAQVTNYELSFLSRSYPGIGPIYRISEHGIIQAVGLYKKIKTDSRNGKQNILGLDKDGSSVTFKDWVTIRNVTYGIGGTIKDRNGEIIFPSDIVTRTQVSSELMMSTHLHQIYHPLDDHLRRRLNLSTPIRLRHDGSTNVIQEAGKAILKTGNEFTAWISKTWEGFRMYVYSVIGAILILIYTKFKKTINRDKTQGDESQGLPLSVNPRREAQVPMQWRT</sequence>
<gene>
    <name evidence="12" type="primary">G</name>
</gene>
<organism evidence="12 13">
    <name type="scientific">Drosophila ananassae sigmavirus</name>
    <dbReference type="NCBI Taxonomy" id="1002359"/>
    <lineage>
        <taxon>Viruses</taxon>
        <taxon>Riboviria</taxon>
        <taxon>Orthornavirae</taxon>
        <taxon>Negarnaviricota</taxon>
        <taxon>Haploviricotina</taxon>
        <taxon>Monjiviricetes</taxon>
        <taxon>Mononegavirales</taxon>
        <taxon>Rhabdoviridae</taxon>
        <taxon>Alpharhabdovirinae</taxon>
        <taxon>Sigmavirus</taxon>
        <taxon>Sigmavirus ananassae</taxon>
    </lineage>
</organism>
<dbReference type="SUPFAM" id="SSF161008">
    <property type="entry name" value="Viral glycoprotein ectodomain-like"/>
    <property type="match status" value="1"/>
</dbReference>
<feature type="domain" description="Spike glycoprotein G central" evidence="11">
    <location>
        <begin position="260"/>
        <end position="386"/>
    </location>
</feature>
<dbReference type="GO" id="GO:0019031">
    <property type="term" value="C:viral envelope"/>
    <property type="evidence" value="ECO:0007669"/>
    <property type="project" value="UniProtKB-KW"/>
</dbReference>
<evidence type="ECO:0000259" key="10">
    <source>
        <dbReference type="Pfam" id="PF00974"/>
    </source>
</evidence>
<dbReference type="RefSeq" id="YP_009505490.1">
    <property type="nucleotide sequence ID" value="NC_038279.1"/>
</dbReference>
<name>A0A140D8K9_9RHAB</name>
<dbReference type="OrthoDB" id="21147at10239"/>
<keyword evidence="8" id="KW-0325">Glycoprotein</keyword>
<dbReference type="InterPro" id="IPR001903">
    <property type="entry name" value="Rhabdo_glycop_FD"/>
</dbReference>
<evidence type="ECO:0000313" key="13">
    <source>
        <dbReference type="Proteomes" id="UP000146376"/>
    </source>
</evidence>
<feature type="transmembrane region" description="Helical" evidence="9">
    <location>
        <begin position="469"/>
        <end position="486"/>
    </location>
</feature>
<dbReference type="Proteomes" id="UP000146376">
    <property type="component" value="Genome"/>
</dbReference>
<feature type="domain" description="Spike glycoprotein fusion" evidence="10">
    <location>
        <begin position="54"/>
        <end position="152"/>
    </location>
</feature>
<accession>A0A140D8K9</accession>
<dbReference type="Pfam" id="PF24833">
    <property type="entry name" value="Rhabdo_glycop_CD"/>
    <property type="match status" value="1"/>
</dbReference>
<evidence type="ECO:0000256" key="9">
    <source>
        <dbReference type="SAM" id="Phobius"/>
    </source>
</evidence>
<keyword evidence="6 9" id="KW-1133">Transmembrane helix</keyword>
<dbReference type="Gene3D" id="2.30.29.130">
    <property type="match status" value="1"/>
</dbReference>
<dbReference type="GO" id="GO:0055036">
    <property type="term" value="C:virion membrane"/>
    <property type="evidence" value="ECO:0007669"/>
    <property type="project" value="UniProtKB-SubCell"/>
</dbReference>
<proteinExistence type="predicted"/>
<keyword evidence="5" id="KW-0261">Viral envelope protein</keyword>
<keyword evidence="3" id="KW-0732">Signal</keyword>
<keyword evidence="13" id="KW-1185">Reference proteome</keyword>
<evidence type="ECO:0000256" key="4">
    <source>
        <dbReference type="ARBA" id="ARBA00022844"/>
    </source>
</evidence>